<evidence type="ECO:0000256" key="1">
    <source>
        <dbReference type="SAM" id="MobiDB-lite"/>
    </source>
</evidence>
<comment type="caution">
    <text evidence="3">The sequence shown here is derived from an EMBL/GenBank/DDBJ whole genome shotgun (WGS) entry which is preliminary data.</text>
</comment>
<protein>
    <recommendedName>
        <fullName evidence="5">PEP-CTERM sorting domain-containing protein</fullName>
    </recommendedName>
</protein>
<feature type="chain" id="PRO_5045497910" description="PEP-CTERM sorting domain-containing protein" evidence="2">
    <location>
        <begin position="29"/>
        <end position="262"/>
    </location>
</feature>
<proteinExistence type="predicted"/>
<keyword evidence="2" id="KW-0732">Signal</keyword>
<dbReference type="Proteomes" id="UP001597389">
    <property type="component" value="Unassembled WGS sequence"/>
</dbReference>
<evidence type="ECO:0008006" key="5">
    <source>
        <dbReference type="Google" id="ProtNLM"/>
    </source>
</evidence>
<dbReference type="EMBL" id="JBHUJB010000083">
    <property type="protein sequence ID" value="MFD2160505.1"/>
    <property type="molecule type" value="Genomic_DNA"/>
</dbReference>
<keyword evidence="4" id="KW-1185">Reference proteome</keyword>
<sequence length="262" mass="28644">MLNILKNRSMNVTTTLITLATLALPSIAGEKTLVDYAPHGPTKKEGDFGSLTGTQSSWTPTAECETIQLKPQLPQGLGSEVNATLGRQIVANGGKCISFAQSTNHRFKKEDQFFGHFSWIAASRWHAQENEILCHLFVTEDNTLTGKRIPLHTWQSQPDQGRAKWQTDPLADTSLIHQPNALGKLVFIEFTSTAGVGQFARLDNVFLAVKNPRIGSLKAQKSPPVTPKIAKPTPKPSIKPTPTSRPEALVGLGSITIYLRNK</sequence>
<name>A0ABW4ZF43_9BACT</name>
<organism evidence="3 4">
    <name type="scientific">Rubritalea tangerina</name>
    <dbReference type="NCBI Taxonomy" id="430798"/>
    <lineage>
        <taxon>Bacteria</taxon>
        <taxon>Pseudomonadati</taxon>
        <taxon>Verrucomicrobiota</taxon>
        <taxon>Verrucomicrobiia</taxon>
        <taxon>Verrucomicrobiales</taxon>
        <taxon>Rubritaleaceae</taxon>
        <taxon>Rubritalea</taxon>
    </lineage>
</organism>
<gene>
    <name evidence="3" type="ORF">ACFSW8_16490</name>
</gene>
<feature type="region of interest" description="Disordered" evidence="1">
    <location>
        <begin position="218"/>
        <end position="247"/>
    </location>
</feature>
<evidence type="ECO:0000256" key="2">
    <source>
        <dbReference type="SAM" id="SignalP"/>
    </source>
</evidence>
<reference evidence="4" key="1">
    <citation type="journal article" date="2019" name="Int. J. Syst. Evol. Microbiol.">
        <title>The Global Catalogue of Microorganisms (GCM) 10K type strain sequencing project: providing services to taxonomists for standard genome sequencing and annotation.</title>
        <authorList>
            <consortium name="The Broad Institute Genomics Platform"/>
            <consortium name="The Broad Institute Genome Sequencing Center for Infectious Disease"/>
            <person name="Wu L."/>
            <person name="Ma J."/>
        </authorList>
    </citation>
    <scope>NUCLEOTIDE SEQUENCE [LARGE SCALE GENOMIC DNA]</scope>
    <source>
        <strain evidence="4">CCUG 57942</strain>
    </source>
</reference>
<feature type="region of interest" description="Disordered" evidence="1">
    <location>
        <begin position="38"/>
        <end position="57"/>
    </location>
</feature>
<dbReference type="RefSeq" id="WP_377088012.1">
    <property type="nucleotide sequence ID" value="NZ_JBHSJL010000014.1"/>
</dbReference>
<accession>A0ABW4ZF43</accession>
<evidence type="ECO:0000313" key="3">
    <source>
        <dbReference type="EMBL" id="MFD2160505.1"/>
    </source>
</evidence>
<feature type="signal peptide" evidence="2">
    <location>
        <begin position="1"/>
        <end position="28"/>
    </location>
</feature>
<evidence type="ECO:0000313" key="4">
    <source>
        <dbReference type="Proteomes" id="UP001597389"/>
    </source>
</evidence>